<evidence type="ECO:0000256" key="7">
    <source>
        <dbReference type="ARBA" id="ARBA00023136"/>
    </source>
</evidence>
<dbReference type="GO" id="GO:0015297">
    <property type="term" value="F:antiporter activity"/>
    <property type="evidence" value="ECO:0007669"/>
    <property type="project" value="UniProtKB-KW"/>
</dbReference>
<dbReference type="AlphaFoldDB" id="A0A143PCB2"/>
<dbReference type="EMBL" id="CP068073">
    <property type="protein sequence ID" value="QQS82044.1"/>
    <property type="molecule type" value="Genomic_DNA"/>
</dbReference>
<dbReference type="GO" id="GO:0005886">
    <property type="term" value="C:plasma membrane"/>
    <property type="evidence" value="ECO:0007669"/>
    <property type="project" value="UniProtKB-SubCell"/>
</dbReference>
<keyword evidence="6 8" id="KW-1133">Transmembrane helix</keyword>
<proteinExistence type="inferred from homology"/>
<evidence type="ECO:0000256" key="5">
    <source>
        <dbReference type="ARBA" id="ARBA00022692"/>
    </source>
</evidence>
<evidence type="ECO:0000256" key="8">
    <source>
        <dbReference type="SAM" id="Phobius"/>
    </source>
</evidence>
<keyword evidence="4" id="KW-1003">Cell membrane</keyword>
<feature type="transmembrane region" description="Helical" evidence="8">
    <location>
        <begin position="36"/>
        <end position="55"/>
    </location>
</feature>
<evidence type="ECO:0000313" key="10">
    <source>
        <dbReference type="EMBL" id="QQS82044.1"/>
    </source>
</evidence>
<keyword evidence="13" id="KW-1185">Reference proteome</keyword>
<comment type="subcellular location">
    <subcellularLocation>
        <location evidence="1">Cell membrane</location>
        <topology evidence="1">Multi-pass membrane protein</topology>
    </subcellularLocation>
</comment>
<feature type="transmembrane region" description="Helical" evidence="8">
    <location>
        <begin position="67"/>
        <end position="89"/>
    </location>
</feature>
<name>A0A143PCB2_9STAP</name>
<feature type="domain" description="Na+/H+ antiporter MnhB subunit-related protein" evidence="9">
    <location>
        <begin position="7"/>
        <end position="130"/>
    </location>
</feature>
<keyword evidence="3" id="KW-0813">Transport</keyword>
<evidence type="ECO:0000313" key="13">
    <source>
        <dbReference type="Proteomes" id="UP000595942"/>
    </source>
</evidence>
<sequence length="141" mass="15091">MKENDIVLETISKVAVFIILTFGAYIFLAGHDNPGGGFIGGLVFSSAFILMFLAFDVQKVVKSLPIDFRAVTISGCLLSIATAVTPIFFGHPLLSHEDVYVTVPLLEKIHLSSVTIFEFGILLTVVGAVTTIMLAISGDKS</sequence>
<evidence type="ECO:0000256" key="2">
    <source>
        <dbReference type="ARBA" id="ARBA00009425"/>
    </source>
</evidence>
<reference evidence="10 13" key="2">
    <citation type="submission" date="2021-01" db="EMBL/GenBank/DDBJ databases">
        <title>FDA dAtabase for Regulatory Grade micrObial Sequences (FDA-ARGOS): Supporting development and validation of Infectious Disease Dx tests.</title>
        <authorList>
            <person name="Sproer C."/>
            <person name="Gronow S."/>
            <person name="Severitt S."/>
            <person name="Schroder I."/>
            <person name="Tallon L."/>
            <person name="Sadzewicz L."/>
            <person name="Zhao X."/>
            <person name="Boylan J."/>
            <person name="Ott S."/>
            <person name="Bowen H."/>
            <person name="Vavikolanu K."/>
            <person name="Mehta A."/>
            <person name="Aluvathingal J."/>
            <person name="Nadendla S."/>
            <person name="Lowell S."/>
            <person name="Myers T."/>
            <person name="Yan Y."/>
            <person name="Sichtig H."/>
        </authorList>
    </citation>
    <scope>NUCLEOTIDE SEQUENCE [LARGE SCALE GENOMIC DNA]</scope>
    <source>
        <strain evidence="10 13">FDAARGOS_1148</strain>
    </source>
</reference>
<dbReference type="GeneID" id="93725596"/>
<evidence type="ECO:0000259" key="9">
    <source>
        <dbReference type="Pfam" id="PF04039"/>
    </source>
</evidence>
<dbReference type="Proteomes" id="UP000595942">
    <property type="component" value="Chromosome"/>
</dbReference>
<reference evidence="11 12" key="1">
    <citation type="submission" date="2018-11" db="EMBL/GenBank/DDBJ databases">
        <title>Genomic profiling of Staphylococcus species from a Poultry farm system in KwaZulu-Natal, South Africa.</title>
        <authorList>
            <person name="Amoako D.G."/>
            <person name="Somboro A.M."/>
            <person name="Abia A.L.K."/>
            <person name="Bester L.A."/>
            <person name="Essack S.Y."/>
        </authorList>
    </citation>
    <scope>NUCLEOTIDE SEQUENCE [LARGE SCALE GENOMIC DNA]</scope>
    <source>
        <strain evidence="11 12">SA11</strain>
    </source>
</reference>
<dbReference type="EMBL" id="RQTE01000175">
    <property type="protein sequence ID" value="RZI01305.1"/>
    <property type="molecule type" value="Genomic_DNA"/>
</dbReference>
<evidence type="ECO:0000256" key="6">
    <source>
        <dbReference type="ARBA" id="ARBA00022989"/>
    </source>
</evidence>
<keyword evidence="3" id="KW-0050">Antiport</keyword>
<dbReference type="PANTHER" id="PTHR33932:SF4">
    <property type="entry name" value="NA(+)_H(+) ANTIPORTER SUBUNIT B"/>
    <property type="match status" value="1"/>
</dbReference>
<dbReference type="Proteomes" id="UP000293854">
    <property type="component" value="Unassembled WGS sequence"/>
</dbReference>
<feature type="transmembrane region" description="Helical" evidence="8">
    <location>
        <begin position="109"/>
        <end position="136"/>
    </location>
</feature>
<protein>
    <submittedName>
        <fullName evidence="11">Monovalent cation/H+ antiporter subunit B</fullName>
    </submittedName>
</protein>
<evidence type="ECO:0000313" key="12">
    <source>
        <dbReference type="Proteomes" id="UP000293854"/>
    </source>
</evidence>
<organism evidence="11 12">
    <name type="scientific">Staphylococcus condimenti</name>
    <dbReference type="NCBI Taxonomy" id="70255"/>
    <lineage>
        <taxon>Bacteria</taxon>
        <taxon>Bacillati</taxon>
        <taxon>Bacillota</taxon>
        <taxon>Bacilli</taxon>
        <taxon>Bacillales</taxon>
        <taxon>Staphylococcaceae</taxon>
        <taxon>Staphylococcus</taxon>
    </lineage>
</organism>
<evidence type="ECO:0000256" key="1">
    <source>
        <dbReference type="ARBA" id="ARBA00004651"/>
    </source>
</evidence>
<dbReference type="OrthoDB" id="9798859at2"/>
<evidence type="ECO:0000256" key="3">
    <source>
        <dbReference type="ARBA" id="ARBA00022449"/>
    </source>
</evidence>
<dbReference type="NCBIfam" id="NF009224">
    <property type="entry name" value="PRK12574.1"/>
    <property type="match status" value="1"/>
</dbReference>
<dbReference type="InterPro" id="IPR007182">
    <property type="entry name" value="MnhB"/>
</dbReference>
<feature type="transmembrane region" description="Helical" evidence="8">
    <location>
        <begin position="12"/>
        <end position="30"/>
    </location>
</feature>
<evidence type="ECO:0000256" key="4">
    <source>
        <dbReference type="ARBA" id="ARBA00022475"/>
    </source>
</evidence>
<dbReference type="InterPro" id="IPR050622">
    <property type="entry name" value="CPA3_antiporter_subunitB"/>
</dbReference>
<keyword evidence="7 8" id="KW-0472">Membrane</keyword>
<dbReference type="RefSeq" id="WP_047132566.1">
    <property type="nucleotide sequence ID" value="NZ_CP015114.1"/>
</dbReference>
<evidence type="ECO:0000313" key="11">
    <source>
        <dbReference type="EMBL" id="RZI01305.1"/>
    </source>
</evidence>
<keyword evidence="5 8" id="KW-0812">Transmembrane</keyword>
<accession>A0A143PCB2</accession>
<dbReference type="Pfam" id="PF04039">
    <property type="entry name" value="MnhB"/>
    <property type="match status" value="1"/>
</dbReference>
<gene>
    <name evidence="11" type="ORF">EIG99_09145</name>
    <name evidence="10" type="ORF">I6J05_08930</name>
</gene>
<comment type="similarity">
    <text evidence="2">Belongs to the CPA3 antiporters (TC 2.A.63) subunit B family.</text>
</comment>
<dbReference type="KEGG" id="scv:A4G25_09570"/>
<dbReference type="PANTHER" id="PTHR33932">
    <property type="entry name" value="NA(+)/H(+) ANTIPORTER SUBUNIT B"/>
    <property type="match status" value="1"/>
</dbReference>